<evidence type="ECO:0000313" key="2">
    <source>
        <dbReference type="EMBL" id="SFN75537.1"/>
    </source>
</evidence>
<dbReference type="InterPro" id="IPR005625">
    <property type="entry name" value="PepSY-ass_TM"/>
</dbReference>
<dbReference type="OrthoDB" id="271465at2"/>
<dbReference type="EMBL" id="FOVN01000003">
    <property type="protein sequence ID" value="SFN75537.1"/>
    <property type="molecule type" value="Genomic_DNA"/>
</dbReference>
<name>A0A1I5BLJ3_9FLAO</name>
<keyword evidence="1" id="KW-0812">Transmembrane</keyword>
<dbReference type="AlphaFoldDB" id="A0A1I5BLJ3"/>
<dbReference type="Proteomes" id="UP000198705">
    <property type="component" value="Unassembled WGS sequence"/>
</dbReference>
<proteinExistence type="predicted"/>
<keyword evidence="3" id="KW-1185">Reference proteome</keyword>
<evidence type="ECO:0000256" key="1">
    <source>
        <dbReference type="SAM" id="Phobius"/>
    </source>
</evidence>
<sequence length="184" mass="21516">MKEKRKKLAKQSRWYRKTHRFIAMPLVVFMFILGATGLLLTWKDEFHFKPPSQKALNQELELISLDSIQAIAVNYVTLQNLSSEINRIDYRPNKGMAKVRFEYHFTEIQIDCHSGAILSDKIRTADLIEMIHDGSILDYLFGNQSKPFKLFYSTITSLGLILLAFTGFWLWLKPKQIKMKKRSN</sequence>
<dbReference type="STRING" id="649333.SAMN04487989_103211"/>
<evidence type="ECO:0000313" key="3">
    <source>
        <dbReference type="Proteomes" id="UP000198705"/>
    </source>
</evidence>
<protein>
    <submittedName>
        <fullName evidence="2">PepSY-associated TM region</fullName>
    </submittedName>
</protein>
<feature type="transmembrane region" description="Helical" evidence="1">
    <location>
        <begin position="150"/>
        <end position="172"/>
    </location>
</feature>
<keyword evidence="1" id="KW-0472">Membrane</keyword>
<organism evidence="2 3">
    <name type="scientific">Bizionia echini</name>
    <dbReference type="NCBI Taxonomy" id="649333"/>
    <lineage>
        <taxon>Bacteria</taxon>
        <taxon>Pseudomonadati</taxon>
        <taxon>Bacteroidota</taxon>
        <taxon>Flavobacteriia</taxon>
        <taxon>Flavobacteriales</taxon>
        <taxon>Flavobacteriaceae</taxon>
        <taxon>Bizionia</taxon>
    </lineage>
</organism>
<keyword evidence="1" id="KW-1133">Transmembrane helix</keyword>
<feature type="transmembrane region" description="Helical" evidence="1">
    <location>
        <begin position="21"/>
        <end position="42"/>
    </location>
</feature>
<accession>A0A1I5BLJ3</accession>
<gene>
    <name evidence="2" type="ORF">SAMN04487989_103211</name>
</gene>
<reference evidence="3" key="1">
    <citation type="submission" date="2016-10" db="EMBL/GenBank/DDBJ databases">
        <authorList>
            <person name="Varghese N."/>
            <person name="Submissions S."/>
        </authorList>
    </citation>
    <scope>NUCLEOTIDE SEQUENCE [LARGE SCALE GENOMIC DNA]</scope>
    <source>
        <strain evidence="3">DSM 23925</strain>
    </source>
</reference>
<dbReference type="RefSeq" id="WP_092208018.1">
    <property type="nucleotide sequence ID" value="NZ_FOVN01000003.1"/>
</dbReference>
<dbReference type="Pfam" id="PF03929">
    <property type="entry name" value="PepSY_TM"/>
    <property type="match status" value="1"/>
</dbReference>